<evidence type="ECO:0000259" key="1">
    <source>
        <dbReference type="PROSITE" id="PS51725"/>
    </source>
</evidence>
<dbReference type="InterPro" id="IPR007138">
    <property type="entry name" value="ABM_dom"/>
</dbReference>
<accession>A0A9K3PYB8</accession>
<dbReference type="InterPro" id="IPR050744">
    <property type="entry name" value="AI-2_Isomerase_LsrG"/>
</dbReference>
<comment type="caution">
    <text evidence="2">The sequence shown here is derived from an EMBL/GenBank/DDBJ whole genome shotgun (WGS) entry which is preliminary data.</text>
</comment>
<evidence type="ECO:0000313" key="3">
    <source>
        <dbReference type="Proteomes" id="UP000693970"/>
    </source>
</evidence>
<dbReference type="PANTHER" id="PTHR33336">
    <property type="entry name" value="QUINOL MONOOXYGENASE YGIN-RELATED"/>
    <property type="match status" value="1"/>
</dbReference>
<protein>
    <submittedName>
        <fullName evidence="2">Autoinducer-2 modifying protein LsrG</fullName>
    </submittedName>
</protein>
<organism evidence="2 3">
    <name type="scientific">Nitzschia inconspicua</name>
    <dbReference type="NCBI Taxonomy" id="303405"/>
    <lineage>
        <taxon>Eukaryota</taxon>
        <taxon>Sar</taxon>
        <taxon>Stramenopiles</taxon>
        <taxon>Ochrophyta</taxon>
        <taxon>Bacillariophyta</taxon>
        <taxon>Bacillariophyceae</taxon>
        <taxon>Bacillariophycidae</taxon>
        <taxon>Bacillariales</taxon>
        <taxon>Bacillariaceae</taxon>
        <taxon>Nitzschia</taxon>
    </lineage>
</organism>
<name>A0A9K3PYB8_9STRA</name>
<sequence>MKLLSTSCLFLIRSTNAFSSNRAFTLLSSTKTTAVTRSFTSTALKMSEKPFSVIVEAEIKEDRMDEFLTMIENNANKSRQEPGCIRFDVLQDQSQKNKFWFYEVYENAAAVDFHKTQAHYQGWADFKESGGTISSVSHKADGVFIGGKASS</sequence>
<dbReference type="GO" id="GO:0016491">
    <property type="term" value="F:oxidoreductase activity"/>
    <property type="evidence" value="ECO:0007669"/>
    <property type="project" value="TreeGrafter"/>
</dbReference>
<reference evidence="2" key="2">
    <citation type="submission" date="2021-04" db="EMBL/GenBank/DDBJ databases">
        <authorList>
            <person name="Podell S."/>
        </authorList>
    </citation>
    <scope>NUCLEOTIDE SEQUENCE</scope>
    <source>
        <strain evidence="2">Hildebrandi</strain>
    </source>
</reference>
<keyword evidence="3" id="KW-1185">Reference proteome</keyword>
<reference evidence="2" key="1">
    <citation type="journal article" date="2021" name="Sci. Rep.">
        <title>Diploid genomic architecture of Nitzschia inconspicua, an elite biomass production diatom.</title>
        <authorList>
            <person name="Oliver A."/>
            <person name="Podell S."/>
            <person name="Pinowska A."/>
            <person name="Traller J.C."/>
            <person name="Smith S.R."/>
            <person name="McClure R."/>
            <person name="Beliaev A."/>
            <person name="Bohutskyi P."/>
            <person name="Hill E.A."/>
            <person name="Rabines A."/>
            <person name="Zheng H."/>
            <person name="Allen L.Z."/>
            <person name="Kuo A."/>
            <person name="Grigoriev I.V."/>
            <person name="Allen A.E."/>
            <person name="Hazlebeck D."/>
            <person name="Allen E.E."/>
        </authorList>
    </citation>
    <scope>NUCLEOTIDE SEQUENCE</scope>
    <source>
        <strain evidence="2">Hildebrandi</strain>
    </source>
</reference>
<dbReference type="PANTHER" id="PTHR33336:SF1">
    <property type="entry name" value="(4S)-4-HYDROXY-5-PHOSPHONOOXYPENTANE-2,3-DIONE ISOMERASE"/>
    <property type="match status" value="1"/>
</dbReference>
<dbReference type="Pfam" id="PF03992">
    <property type="entry name" value="ABM"/>
    <property type="match status" value="1"/>
</dbReference>
<feature type="domain" description="ABM" evidence="1">
    <location>
        <begin position="51"/>
        <end position="144"/>
    </location>
</feature>
<dbReference type="OrthoDB" id="10261153at2759"/>
<proteinExistence type="predicted"/>
<evidence type="ECO:0000313" key="2">
    <source>
        <dbReference type="EMBL" id="KAG7364452.1"/>
    </source>
</evidence>
<dbReference type="EMBL" id="JAGRRH010000009">
    <property type="protein sequence ID" value="KAG7364452.1"/>
    <property type="molecule type" value="Genomic_DNA"/>
</dbReference>
<gene>
    <name evidence="2" type="ORF">IV203_037654</name>
</gene>
<dbReference type="GO" id="GO:0005829">
    <property type="term" value="C:cytosol"/>
    <property type="evidence" value="ECO:0007669"/>
    <property type="project" value="TreeGrafter"/>
</dbReference>
<dbReference type="PROSITE" id="PS51725">
    <property type="entry name" value="ABM"/>
    <property type="match status" value="1"/>
</dbReference>
<dbReference type="AlphaFoldDB" id="A0A9K3PYB8"/>
<dbReference type="Proteomes" id="UP000693970">
    <property type="component" value="Unassembled WGS sequence"/>
</dbReference>